<name>M1MS10_9CLOT</name>
<keyword evidence="3" id="KW-1185">Reference proteome</keyword>
<gene>
    <name evidence="2" type="ORF">Cspa_c52020</name>
</gene>
<dbReference type="NCBIfam" id="TIGR03936">
    <property type="entry name" value="sam_1_link_chp"/>
    <property type="match status" value="1"/>
</dbReference>
<sequence>MRYLTKFTKEENIKFISHLDVLKTIQKNIRRAGLPIEYSQGFNPHMNTSIAQPLSVGVYSNGEYMDMVLTTEVDEKEIIDKLNETAPSGIKYISATAISYKEGEKKVPQAMALIDAARYIIKVKYSDNTKLEEEMNKLLEVKEWITIKKTKKGEKEVDIRAFVKEISFWIKDEYLVLNVVLSTGSREHLSADLLVSYIQEKTSNAMLDSFINIKREEMYFYKNDKLAPLSSVKSSL</sequence>
<evidence type="ECO:0000259" key="1">
    <source>
        <dbReference type="Pfam" id="PF10105"/>
    </source>
</evidence>
<accession>M1MS10</accession>
<dbReference type="HOGENOM" id="CLU_083579_1_0_9"/>
<organism evidence="2 3">
    <name type="scientific">Clostridium saccharoperbutylacetonicum N1-4(HMT)</name>
    <dbReference type="NCBI Taxonomy" id="931276"/>
    <lineage>
        <taxon>Bacteria</taxon>
        <taxon>Bacillati</taxon>
        <taxon>Bacillota</taxon>
        <taxon>Clostridia</taxon>
        <taxon>Eubacteriales</taxon>
        <taxon>Clostridiaceae</taxon>
        <taxon>Clostridium</taxon>
    </lineage>
</organism>
<protein>
    <recommendedName>
        <fullName evidence="1">DUF2344 domain-containing protein</fullName>
    </recommendedName>
</protein>
<dbReference type="Pfam" id="PF10105">
    <property type="entry name" value="DUF2344"/>
    <property type="match status" value="1"/>
</dbReference>
<dbReference type="EMBL" id="CP004121">
    <property type="protein sequence ID" value="AGF58953.1"/>
    <property type="molecule type" value="Genomic_DNA"/>
</dbReference>
<proteinExistence type="predicted"/>
<dbReference type="OrthoDB" id="9780488at2"/>
<dbReference type="KEGG" id="csr:Cspa_c52020"/>
<dbReference type="PATRIC" id="fig|931276.5.peg.5257"/>
<dbReference type="InterPro" id="IPR018768">
    <property type="entry name" value="DUF2344"/>
</dbReference>
<feature type="domain" description="DUF2344" evidence="1">
    <location>
        <begin position="2"/>
        <end position="189"/>
    </location>
</feature>
<reference evidence="2 3" key="1">
    <citation type="submission" date="2013-02" db="EMBL/GenBank/DDBJ databases">
        <title>Genome sequence of Clostridium saccharoperbutylacetonicum N1-4(HMT).</title>
        <authorList>
            <person name="Poehlein A."/>
            <person name="Daniel R."/>
        </authorList>
    </citation>
    <scope>NUCLEOTIDE SEQUENCE [LARGE SCALE GENOMIC DNA]</scope>
    <source>
        <strain evidence="3">N1-4(HMT)</strain>
    </source>
</reference>
<dbReference type="eggNOG" id="COG5011">
    <property type="taxonomic scope" value="Bacteria"/>
</dbReference>
<dbReference type="RefSeq" id="WP_015395261.1">
    <property type="nucleotide sequence ID" value="NC_020291.1"/>
</dbReference>
<dbReference type="STRING" id="36745.CLSAP_49500"/>
<evidence type="ECO:0000313" key="3">
    <source>
        <dbReference type="Proteomes" id="UP000011728"/>
    </source>
</evidence>
<evidence type="ECO:0000313" key="2">
    <source>
        <dbReference type="EMBL" id="AGF58953.1"/>
    </source>
</evidence>
<dbReference type="Proteomes" id="UP000011728">
    <property type="component" value="Chromosome"/>
</dbReference>
<dbReference type="AlphaFoldDB" id="M1MS10"/>